<keyword evidence="1" id="KW-0812">Transmembrane</keyword>
<dbReference type="Proteomes" id="UP000828390">
    <property type="component" value="Unassembled WGS sequence"/>
</dbReference>
<keyword evidence="3" id="KW-1185">Reference proteome</keyword>
<proteinExistence type="predicted"/>
<reference evidence="2" key="2">
    <citation type="submission" date="2020-11" db="EMBL/GenBank/DDBJ databases">
        <authorList>
            <person name="McCartney M.A."/>
            <person name="Auch B."/>
            <person name="Kono T."/>
            <person name="Mallez S."/>
            <person name="Becker A."/>
            <person name="Gohl D.M."/>
            <person name="Silverstein K.A.T."/>
            <person name="Koren S."/>
            <person name="Bechman K.B."/>
            <person name="Herman A."/>
            <person name="Abrahante J.E."/>
            <person name="Garbe J."/>
        </authorList>
    </citation>
    <scope>NUCLEOTIDE SEQUENCE</scope>
    <source>
        <strain evidence="2">Duluth1</strain>
        <tissue evidence="2">Whole animal</tissue>
    </source>
</reference>
<evidence type="ECO:0000313" key="2">
    <source>
        <dbReference type="EMBL" id="KAH3785151.1"/>
    </source>
</evidence>
<accession>A0A9D4IR59</accession>
<reference evidence="2" key="1">
    <citation type="journal article" date="2019" name="bioRxiv">
        <title>The Genome of the Zebra Mussel, Dreissena polymorpha: A Resource for Invasive Species Research.</title>
        <authorList>
            <person name="McCartney M.A."/>
            <person name="Auch B."/>
            <person name="Kono T."/>
            <person name="Mallez S."/>
            <person name="Zhang Y."/>
            <person name="Obille A."/>
            <person name="Becker A."/>
            <person name="Abrahante J.E."/>
            <person name="Garbe J."/>
            <person name="Badalamenti J.P."/>
            <person name="Herman A."/>
            <person name="Mangelson H."/>
            <person name="Liachko I."/>
            <person name="Sullivan S."/>
            <person name="Sone E.D."/>
            <person name="Koren S."/>
            <person name="Silverstein K.A.T."/>
            <person name="Beckman K.B."/>
            <person name="Gohl D.M."/>
        </authorList>
    </citation>
    <scope>NUCLEOTIDE SEQUENCE</scope>
    <source>
        <strain evidence="2">Duluth1</strain>
        <tissue evidence="2">Whole animal</tissue>
    </source>
</reference>
<name>A0A9D4IR59_DREPO</name>
<sequence>MEHCLPGKQVCGGSPDSIKCTQCEPGYTPGDYGEGCLGSAVRTTLRPLPETAIANNNNVDTNNYYETGKDLVAPVVIFLLVGICLTVLLSLLIYFIIKRKKSGKGGSS</sequence>
<dbReference type="AlphaFoldDB" id="A0A9D4IR59"/>
<feature type="transmembrane region" description="Helical" evidence="1">
    <location>
        <begin position="71"/>
        <end position="97"/>
    </location>
</feature>
<evidence type="ECO:0000256" key="1">
    <source>
        <dbReference type="SAM" id="Phobius"/>
    </source>
</evidence>
<comment type="caution">
    <text evidence="2">The sequence shown here is derived from an EMBL/GenBank/DDBJ whole genome shotgun (WGS) entry which is preliminary data.</text>
</comment>
<gene>
    <name evidence="2" type="ORF">DPMN_163236</name>
</gene>
<dbReference type="EMBL" id="JAIWYP010000008">
    <property type="protein sequence ID" value="KAH3785151.1"/>
    <property type="molecule type" value="Genomic_DNA"/>
</dbReference>
<keyword evidence="1" id="KW-1133">Transmembrane helix</keyword>
<protein>
    <submittedName>
        <fullName evidence="2">Uncharacterized protein</fullName>
    </submittedName>
</protein>
<evidence type="ECO:0000313" key="3">
    <source>
        <dbReference type="Proteomes" id="UP000828390"/>
    </source>
</evidence>
<organism evidence="2 3">
    <name type="scientific">Dreissena polymorpha</name>
    <name type="common">Zebra mussel</name>
    <name type="synonym">Mytilus polymorpha</name>
    <dbReference type="NCBI Taxonomy" id="45954"/>
    <lineage>
        <taxon>Eukaryota</taxon>
        <taxon>Metazoa</taxon>
        <taxon>Spiralia</taxon>
        <taxon>Lophotrochozoa</taxon>
        <taxon>Mollusca</taxon>
        <taxon>Bivalvia</taxon>
        <taxon>Autobranchia</taxon>
        <taxon>Heteroconchia</taxon>
        <taxon>Euheterodonta</taxon>
        <taxon>Imparidentia</taxon>
        <taxon>Neoheterodontei</taxon>
        <taxon>Myida</taxon>
        <taxon>Dreissenoidea</taxon>
        <taxon>Dreissenidae</taxon>
        <taxon>Dreissena</taxon>
    </lineage>
</organism>
<keyword evidence="1" id="KW-0472">Membrane</keyword>